<evidence type="ECO:0000313" key="4">
    <source>
        <dbReference type="Proteomes" id="UP001596432"/>
    </source>
</evidence>
<dbReference type="AlphaFoldDB" id="A0ABD5Y5T1"/>
<dbReference type="PANTHER" id="PTHR35337">
    <property type="entry name" value="SLR1478 PROTEIN"/>
    <property type="match status" value="1"/>
</dbReference>
<proteinExistence type="predicted"/>
<keyword evidence="2" id="KW-0472">Membrane</keyword>
<comment type="caution">
    <text evidence="3">The sequence shown here is derived from an EMBL/GenBank/DDBJ whole genome shotgun (WGS) entry which is preliminary data.</text>
</comment>
<name>A0ABD5Y5T1_9EURY</name>
<keyword evidence="2" id="KW-0812">Transmembrane</keyword>
<dbReference type="InterPro" id="IPR002798">
    <property type="entry name" value="SpoIIM-like"/>
</dbReference>
<dbReference type="GeneID" id="78822566"/>
<organism evidence="3 4">
    <name type="scientific">Halosimplex aquaticum</name>
    <dbReference type="NCBI Taxonomy" id="3026162"/>
    <lineage>
        <taxon>Archaea</taxon>
        <taxon>Methanobacteriati</taxon>
        <taxon>Methanobacteriota</taxon>
        <taxon>Stenosarchaea group</taxon>
        <taxon>Halobacteria</taxon>
        <taxon>Halobacteriales</taxon>
        <taxon>Haloarculaceae</taxon>
        <taxon>Halosimplex</taxon>
    </lineage>
</organism>
<feature type="region of interest" description="Disordered" evidence="1">
    <location>
        <begin position="1"/>
        <end position="20"/>
    </location>
</feature>
<accession>A0ABD5Y5T1</accession>
<dbReference type="Pfam" id="PF01944">
    <property type="entry name" value="SpoIIM"/>
    <property type="match status" value="1"/>
</dbReference>
<keyword evidence="2" id="KW-1133">Transmembrane helix</keyword>
<feature type="transmembrane region" description="Helical" evidence="2">
    <location>
        <begin position="180"/>
        <end position="200"/>
    </location>
</feature>
<reference evidence="3 4" key="1">
    <citation type="journal article" date="2019" name="Int. J. Syst. Evol. Microbiol.">
        <title>The Global Catalogue of Microorganisms (GCM) 10K type strain sequencing project: providing services to taxonomists for standard genome sequencing and annotation.</title>
        <authorList>
            <consortium name="The Broad Institute Genomics Platform"/>
            <consortium name="The Broad Institute Genome Sequencing Center for Infectious Disease"/>
            <person name="Wu L."/>
            <person name="Ma J."/>
        </authorList>
    </citation>
    <scope>NUCLEOTIDE SEQUENCE [LARGE SCALE GENOMIC DNA]</scope>
    <source>
        <strain evidence="3 4">XZYJT29</strain>
    </source>
</reference>
<sequence>MSPPTEAAGTDPARTESTSSREEFRPTRWFRWHLVASLALFFASAFAAYALVGTIPVEQLVALLEDAQGGIPGDSPLPELSFVPLLVNNLRAMLFIGLGAITGGLLSVFGLVVNGAVVGAVVSFAVRQTSWAVVLAALLPHGILELSAFFMAASIGLRVPHRVLRWLLGWDETPLSRVELVELAAISLLLVAMIAVAAWIEVNVTLDVVEWVAGEGALDPVNA</sequence>
<feature type="transmembrane region" description="Helical" evidence="2">
    <location>
        <begin position="29"/>
        <end position="52"/>
    </location>
</feature>
<protein>
    <submittedName>
        <fullName evidence="3">Stage II sporulation protein M</fullName>
    </submittedName>
</protein>
<evidence type="ECO:0000313" key="3">
    <source>
        <dbReference type="EMBL" id="MFC7142231.1"/>
    </source>
</evidence>
<feature type="transmembrane region" description="Helical" evidence="2">
    <location>
        <begin position="131"/>
        <end position="159"/>
    </location>
</feature>
<feature type="transmembrane region" description="Helical" evidence="2">
    <location>
        <begin position="92"/>
        <end position="125"/>
    </location>
</feature>
<dbReference type="EMBL" id="JBHTAS010000001">
    <property type="protein sequence ID" value="MFC7142231.1"/>
    <property type="molecule type" value="Genomic_DNA"/>
</dbReference>
<evidence type="ECO:0000256" key="2">
    <source>
        <dbReference type="SAM" id="Phobius"/>
    </source>
</evidence>
<dbReference type="Proteomes" id="UP001596432">
    <property type="component" value="Unassembled WGS sequence"/>
</dbReference>
<dbReference type="PANTHER" id="PTHR35337:SF1">
    <property type="entry name" value="SLR1478 PROTEIN"/>
    <property type="match status" value="1"/>
</dbReference>
<dbReference type="RefSeq" id="WP_274323300.1">
    <property type="nucleotide sequence ID" value="NZ_CP118158.1"/>
</dbReference>
<evidence type="ECO:0000256" key="1">
    <source>
        <dbReference type="SAM" id="MobiDB-lite"/>
    </source>
</evidence>
<gene>
    <name evidence="3" type="ORF">ACFQMA_20630</name>
</gene>
<keyword evidence="4" id="KW-1185">Reference proteome</keyword>